<dbReference type="AlphaFoldDB" id="A0A2Z6N590"/>
<sequence length="349" mass="38448">MATAIAKQNDGGGGLTELYNDDAVLEIATIALCVVLTNAVEVHDNEGCAVGIAVFEHAFSWINHSCSPNACYRFSFSNSSTVLSVESKLCITPFTRNSEKLKIDCGIFGPKWLERVPLTVEQYNNDGKTGGANNSKNGENNSAKSARRAALRQSELWSKYRFICCCKRCSSQPFTYVDHVLQEIPVFCGDSSGLPSNYKFFRDTADRRLADSIEDAISEYLLVGDSVTCCENLEKILIEGLYEKLEGNETKSQFKFMLHPLHHLSLSSYTTLASAYKVRASDSLSVDSETVVNQSEAFHMSRISAAYSLFLADAAHYLFNSESSLIASVANFWIGAGESLLTFTRNSGW</sequence>
<dbReference type="Proteomes" id="UP000242715">
    <property type="component" value="Unassembled WGS sequence"/>
</dbReference>
<feature type="non-terminal residue" evidence="2">
    <location>
        <position position="349"/>
    </location>
</feature>
<evidence type="ECO:0000256" key="1">
    <source>
        <dbReference type="SAM" id="MobiDB-lite"/>
    </source>
</evidence>
<feature type="region of interest" description="Disordered" evidence="1">
    <location>
        <begin position="124"/>
        <end position="144"/>
    </location>
</feature>
<accession>A0A2Z6N590</accession>
<organism evidence="2 3">
    <name type="scientific">Trifolium subterraneum</name>
    <name type="common">Subterranean clover</name>
    <dbReference type="NCBI Taxonomy" id="3900"/>
    <lineage>
        <taxon>Eukaryota</taxon>
        <taxon>Viridiplantae</taxon>
        <taxon>Streptophyta</taxon>
        <taxon>Embryophyta</taxon>
        <taxon>Tracheophyta</taxon>
        <taxon>Spermatophyta</taxon>
        <taxon>Magnoliopsida</taxon>
        <taxon>eudicotyledons</taxon>
        <taxon>Gunneridae</taxon>
        <taxon>Pentapetalae</taxon>
        <taxon>rosids</taxon>
        <taxon>fabids</taxon>
        <taxon>Fabales</taxon>
        <taxon>Fabaceae</taxon>
        <taxon>Papilionoideae</taxon>
        <taxon>50 kb inversion clade</taxon>
        <taxon>NPAAA clade</taxon>
        <taxon>Hologalegina</taxon>
        <taxon>IRL clade</taxon>
        <taxon>Trifolieae</taxon>
        <taxon>Trifolium</taxon>
    </lineage>
</organism>
<dbReference type="InterPro" id="IPR046341">
    <property type="entry name" value="SET_dom_sf"/>
</dbReference>
<reference evidence="3" key="1">
    <citation type="journal article" date="2017" name="Front. Plant Sci.">
        <title>Climate Clever Clovers: New Paradigm to Reduce the Environmental Footprint of Ruminants by Breeding Low Methanogenic Forages Utilizing Haplotype Variation.</title>
        <authorList>
            <person name="Kaur P."/>
            <person name="Appels R."/>
            <person name="Bayer P.E."/>
            <person name="Keeble-Gagnere G."/>
            <person name="Wang J."/>
            <person name="Hirakawa H."/>
            <person name="Shirasawa K."/>
            <person name="Vercoe P."/>
            <person name="Stefanova K."/>
            <person name="Durmic Z."/>
            <person name="Nichols P."/>
            <person name="Revell C."/>
            <person name="Isobe S.N."/>
            <person name="Edwards D."/>
            <person name="Erskine W."/>
        </authorList>
    </citation>
    <scope>NUCLEOTIDE SEQUENCE [LARGE SCALE GENOMIC DNA]</scope>
    <source>
        <strain evidence="3">cv. Daliak</strain>
    </source>
</reference>
<dbReference type="OrthoDB" id="5945798at2759"/>
<evidence type="ECO:0008006" key="4">
    <source>
        <dbReference type="Google" id="ProtNLM"/>
    </source>
</evidence>
<dbReference type="Gene3D" id="2.170.270.10">
    <property type="entry name" value="SET domain"/>
    <property type="match status" value="1"/>
</dbReference>
<evidence type="ECO:0000313" key="2">
    <source>
        <dbReference type="EMBL" id="GAU31952.1"/>
    </source>
</evidence>
<evidence type="ECO:0000313" key="3">
    <source>
        <dbReference type="Proteomes" id="UP000242715"/>
    </source>
</evidence>
<gene>
    <name evidence="2" type="ORF">TSUD_288860</name>
</gene>
<protein>
    <recommendedName>
        <fullName evidence="4">SET domain-containing protein</fullName>
    </recommendedName>
</protein>
<keyword evidence="3" id="KW-1185">Reference proteome</keyword>
<proteinExistence type="predicted"/>
<dbReference type="EMBL" id="DF973473">
    <property type="protein sequence ID" value="GAU31952.1"/>
    <property type="molecule type" value="Genomic_DNA"/>
</dbReference>
<dbReference type="PANTHER" id="PTHR47780:SF1">
    <property type="entry name" value="PROTEIN SET DOMAIN GROUP 41"/>
    <property type="match status" value="1"/>
</dbReference>
<dbReference type="PANTHER" id="PTHR47780">
    <property type="entry name" value="PROTEIN SET DOMAIN GROUP 41"/>
    <property type="match status" value="1"/>
</dbReference>
<name>A0A2Z6N590_TRISU</name>